<keyword evidence="2" id="KW-1003">Cell membrane</keyword>
<evidence type="ECO:0000256" key="10">
    <source>
        <dbReference type="RuleBase" id="RU351113"/>
    </source>
</evidence>
<comment type="similarity">
    <text evidence="10">Belongs to the insect chemoreceptor superfamily. Heteromeric odorant receptor channel (TC 1.A.69) family.</text>
</comment>
<evidence type="ECO:0000256" key="4">
    <source>
        <dbReference type="ARBA" id="ARBA00022692"/>
    </source>
</evidence>
<comment type="subcellular location">
    <subcellularLocation>
        <location evidence="1 10">Cell membrane</location>
        <topology evidence="1 10">Multi-pass membrane protein</topology>
    </subcellularLocation>
</comment>
<protein>
    <recommendedName>
        <fullName evidence="10">Odorant receptor</fullName>
    </recommendedName>
</protein>
<dbReference type="AlphaFoldDB" id="A0A7R8UYW0"/>
<keyword evidence="6 10" id="KW-1133">Transmembrane helix</keyword>
<feature type="transmembrane region" description="Helical" evidence="10">
    <location>
        <begin position="319"/>
        <end position="342"/>
    </location>
</feature>
<name>A0A7R8UYW0_HERIL</name>
<evidence type="ECO:0000256" key="6">
    <source>
        <dbReference type="ARBA" id="ARBA00022989"/>
    </source>
</evidence>
<evidence type="ECO:0000256" key="7">
    <source>
        <dbReference type="ARBA" id="ARBA00023136"/>
    </source>
</evidence>
<accession>A0A7R8UYW0</accession>
<keyword evidence="8 10" id="KW-0675">Receptor</keyword>
<keyword evidence="3 10" id="KW-0716">Sensory transduction</keyword>
<sequence length="444" mass="51766">MNVSIHIKSFNSQMILLHTWKLKETLELFIFKWSPNRISQVTNQQSITEVGRNQKLSNSVDMERIIPGKDSESVDSLDYLWLFWKIHGFYPSLKYNLLQKVHVIFIIVVVNFVIISTFVIQLFFVENLKQLLYNLPMNISLITDALKFFTILKMHKKLVGIKDYFRKLDSRISTAKHVNDIRKLIVFCKRLTLTVCFLYVSIVVSAALNAGVSNRQLLLFDVWVPYNFHDPAWVYWATFTFQFSCIVISAIQNLTNDLNGPLYFIMLNTHLKIIMERLENVGWDLKKSQEDNYNELVECIKDRRIVMNVFDIFQNTTGYVIFMQFASTALVLTMEALITIIYDLNFTELLLVVFYMLDVNVQILPCCYYSNKFMVLTDQFVTSIYSTNFPDQSPKFKKTAIIFMQMTQKRSILMAAKIVPVSLATFASIIKLSYSMLTLAKQLH</sequence>
<dbReference type="EMBL" id="LR899012">
    <property type="protein sequence ID" value="CAD7089106.1"/>
    <property type="molecule type" value="Genomic_DNA"/>
</dbReference>
<organism evidence="11 12">
    <name type="scientific">Hermetia illucens</name>
    <name type="common">Black soldier fly</name>
    <dbReference type="NCBI Taxonomy" id="343691"/>
    <lineage>
        <taxon>Eukaryota</taxon>
        <taxon>Metazoa</taxon>
        <taxon>Ecdysozoa</taxon>
        <taxon>Arthropoda</taxon>
        <taxon>Hexapoda</taxon>
        <taxon>Insecta</taxon>
        <taxon>Pterygota</taxon>
        <taxon>Neoptera</taxon>
        <taxon>Endopterygota</taxon>
        <taxon>Diptera</taxon>
        <taxon>Brachycera</taxon>
        <taxon>Stratiomyomorpha</taxon>
        <taxon>Stratiomyidae</taxon>
        <taxon>Hermetiinae</taxon>
        <taxon>Hermetia</taxon>
    </lineage>
</organism>
<evidence type="ECO:0000313" key="12">
    <source>
        <dbReference type="Proteomes" id="UP000594454"/>
    </source>
</evidence>
<dbReference type="GO" id="GO:0004984">
    <property type="term" value="F:olfactory receptor activity"/>
    <property type="evidence" value="ECO:0007669"/>
    <property type="project" value="InterPro"/>
</dbReference>
<proteinExistence type="inferred from homology"/>
<evidence type="ECO:0000256" key="3">
    <source>
        <dbReference type="ARBA" id="ARBA00022606"/>
    </source>
</evidence>
<feature type="transmembrane region" description="Helical" evidence="10">
    <location>
        <begin position="131"/>
        <end position="152"/>
    </location>
</feature>
<dbReference type="PANTHER" id="PTHR21137:SF35">
    <property type="entry name" value="ODORANT RECEPTOR 19A-RELATED"/>
    <property type="match status" value="1"/>
</dbReference>
<dbReference type="InParanoid" id="A0A7R8UYW0"/>
<dbReference type="Proteomes" id="UP000594454">
    <property type="component" value="Chromosome 4"/>
</dbReference>
<keyword evidence="5 10" id="KW-0552">Olfaction</keyword>
<evidence type="ECO:0000256" key="1">
    <source>
        <dbReference type="ARBA" id="ARBA00004651"/>
    </source>
</evidence>
<evidence type="ECO:0000256" key="8">
    <source>
        <dbReference type="ARBA" id="ARBA00023170"/>
    </source>
</evidence>
<dbReference type="PANTHER" id="PTHR21137">
    <property type="entry name" value="ODORANT RECEPTOR"/>
    <property type="match status" value="1"/>
</dbReference>
<keyword evidence="9 10" id="KW-0807">Transducer</keyword>
<keyword evidence="12" id="KW-1185">Reference proteome</keyword>
<keyword evidence="4 10" id="KW-0812">Transmembrane</keyword>
<dbReference type="GO" id="GO:0005886">
    <property type="term" value="C:plasma membrane"/>
    <property type="evidence" value="ECO:0007669"/>
    <property type="project" value="UniProtKB-SubCell"/>
</dbReference>
<evidence type="ECO:0000256" key="9">
    <source>
        <dbReference type="ARBA" id="ARBA00023224"/>
    </source>
</evidence>
<feature type="transmembrane region" description="Helical" evidence="10">
    <location>
        <begin position="348"/>
        <end position="369"/>
    </location>
</feature>
<feature type="transmembrane region" description="Helical" evidence="10">
    <location>
        <begin position="191"/>
        <end position="212"/>
    </location>
</feature>
<feature type="transmembrane region" description="Helical" evidence="10">
    <location>
        <begin position="412"/>
        <end position="434"/>
    </location>
</feature>
<dbReference type="GO" id="GO:0007165">
    <property type="term" value="P:signal transduction"/>
    <property type="evidence" value="ECO:0007669"/>
    <property type="project" value="UniProtKB-KW"/>
</dbReference>
<dbReference type="Pfam" id="PF02949">
    <property type="entry name" value="7tm_6"/>
    <property type="match status" value="1"/>
</dbReference>
<dbReference type="GO" id="GO:0005549">
    <property type="term" value="F:odorant binding"/>
    <property type="evidence" value="ECO:0007669"/>
    <property type="project" value="InterPro"/>
</dbReference>
<feature type="transmembrane region" description="Helical" evidence="10">
    <location>
        <begin position="232"/>
        <end position="251"/>
    </location>
</feature>
<evidence type="ECO:0000256" key="5">
    <source>
        <dbReference type="ARBA" id="ARBA00022725"/>
    </source>
</evidence>
<dbReference type="OrthoDB" id="6604226at2759"/>
<dbReference type="InterPro" id="IPR004117">
    <property type="entry name" value="7tm6_olfct_rcpt"/>
</dbReference>
<reference evidence="11 12" key="1">
    <citation type="submission" date="2020-11" db="EMBL/GenBank/DDBJ databases">
        <authorList>
            <person name="Wallbank WR R."/>
            <person name="Pardo Diaz C."/>
            <person name="Kozak K."/>
            <person name="Martin S."/>
            <person name="Jiggins C."/>
            <person name="Moest M."/>
            <person name="Warren A I."/>
            <person name="Generalovic N T."/>
            <person name="Byers J.R.P. K."/>
            <person name="Montejo-Kovacevich G."/>
            <person name="Yen C E."/>
        </authorList>
    </citation>
    <scope>NUCLEOTIDE SEQUENCE [LARGE SCALE GENOMIC DNA]</scope>
</reference>
<feature type="transmembrane region" description="Helical" evidence="10">
    <location>
        <begin position="103"/>
        <end position="125"/>
    </location>
</feature>
<keyword evidence="7 10" id="KW-0472">Membrane</keyword>
<evidence type="ECO:0000313" key="11">
    <source>
        <dbReference type="EMBL" id="CAD7089106.1"/>
    </source>
</evidence>
<gene>
    <name evidence="11" type="ORF">HERILL_LOCUS11684</name>
</gene>
<evidence type="ECO:0000256" key="2">
    <source>
        <dbReference type="ARBA" id="ARBA00022475"/>
    </source>
</evidence>